<dbReference type="EMBL" id="AEDD01000002">
    <property type="protein sequence ID" value="EFM12039.1"/>
    <property type="molecule type" value="Genomic_DNA"/>
</dbReference>
<keyword evidence="1" id="KW-0436">Ligase</keyword>
<evidence type="ECO:0000313" key="7">
    <source>
        <dbReference type="EMBL" id="EFM12039.1"/>
    </source>
</evidence>
<evidence type="ECO:0000256" key="3">
    <source>
        <dbReference type="ARBA" id="ARBA00022741"/>
    </source>
</evidence>
<keyword evidence="4" id="KW-0067">ATP-binding</keyword>
<organism evidence="7 8">
    <name type="scientific">Paenibacillus curdlanolyticus YK9</name>
    <dbReference type="NCBI Taxonomy" id="717606"/>
    <lineage>
        <taxon>Bacteria</taxon>
        <taxon>Bacillati</taxon>
        <taxon>Bacillota</taxon>
        <taxon>Bacilli</taxon>
        <taxon>Bacillales</taxon>
        <taxon>Paenibacillaceae</taxon>
        <taxon>Paenibacillus</taxon>
    </lineage>
</organism>
<keyword evidence="5" id="KW-0460">Magnesium</keyword>
<dbReference type="Gene3D" id="3.30.1490.330">
    <property type="match status" value="1"/>
</dbReference>
<feature type="domain" description="Glutathionylspermidine synthase pre-ATP-grasp-like" evidence="6">
    <location>
        <begin position="21"/>
        <end position="411"/>
    </location>
</feature>
<dbReference type="InterPro" id="IPR016185">
    <property type="entry name" value="PreATP-grasp_dom_sf"/>
</dbReference>
<dbReference type="SUPFAM" id="SSF56059">
    <property type="entry name" value="Glutathione synthetase ATP-binding domain-like"/>
    <property type="match status" value="1"/>
</dbReference>
<dbReference type="OrthoDB" id="9765517at2"/>
<evidence type="ECO:0000256" key="1">
    <source>
        <dbReference type="ARBA" id="ARBA00022598"/>
    </source>
</evidence>
<reference evidence="7 8" key="1">
    <citation type="submission" date="2010-07" db="EMBL/GenBank/DDBJ databases">
        <title>The draft genome of Paenibacillus curdlanolyticus YK9.</title>
        <authorList>
            <consortium name="US DOE Joint Genome Institute (JGI-PGF)"/>
            <person name="Lucas S."/>
            <person name="Copeland A."/>
            <person name="Lapidus A."/>
            <person name="Cheng J.-F."/>
            <person name="Bruce D."/>
            <person name="Goodwin L."/>
            <person name="Pitluck S."/>
            <person name="Land M.L."/>
            <person name="Hauser L."/>
            <person name="Chang Y.-J."/>
            <person name="Jeffries C."/>
            <person name="Anderson I.J."/>
            <person name="Johnson E."/>
            <person name="Loganathan U."/>
            <person name="Mulhopadhyay B."/>
            <person name="Kyrpides N."/>
            <person name="Woyke T.J."/>
        </authorList>
    </citation>
    <scope>NUCLEOTIDE SEQUENCE [LARGE SCALE GENOMIC DNA]</scope>
    <source>
        <strain evidence="7 8">YK9</strain>
    </source>
</reference>
<evidence type="ECO:0000256" key="2">
    <source>
        <dbReference type="ARBA" id="ARBA00022723"/>
    </source>
</evidence>
<dbReference type="STRING" id="717606.PaecuDRAFT_0719"/>
<protein>
    <submittedName>
        <fullName evidence="7">Glutathionylspermidine synthase</fullName>
    </submittedName>
</protein>
<gene>
    <name evidence="7" type="ORF">PaecuDRAFT_0719</name>
</gene>
<evidence type="ECO:0000313" key="8">
    <source>
        <dbReference type="Proteomes" id="UP000005387"/>
    </source>
</evidence>
<dbReference type="RefSeq" id="WP_006036734.1">
    <property type="nucleotide sequence ID" value="NZ_AEDD01000002.1"/>
</dbReference>
<dbReference type="SUPFAM" id="SSF52440">
    <property type="entry name" value="PreATP-grasp domain"/>
    <property type="match status" value="1"/>
</dbReference>
<evidence type="ECO:0000256" key="4">
    <source>
        <dbReference type="ARBA" id="ARBA00022840"/>
    </source>
</evidence>
<name>E0I4Z7_9BACL</name>
<dbReference type="GO" id="GO:0005524">
    <property type="term" value="F:ATP binding"/>
    <property type="evidence" value="ECO:0007669"/>
    <property type="project" value="UniProtKB-KW"/>
</dbReference>
<evidence type="ECO:0000256" key="5">
    <source>
        <dbReference type="ARBA" id="ARBA00022842"/>
    </source>
</evidence>
<proteinExistence type="predicted"/>
<sequence length="416" mass="47195">MDTEHAERRKRFYDAIPDYWADLYGQEYSLFDVYEVAKEDVLRIREATQRIGHIFFKTAQLLRAVDDKTLLDLGFPPETLPYIRLNHLSVESVIARLDLVQQNDTFKCLEINADTPTFIKELHAINSLVCEAFDLPNPNAGYERQLALAVERAIVESLDRLQVDFDLSSPNVVFTAHQDNVEDANTAAYLMGLSNIPARFVPLDQLQIVQHDGLYDDNGDRVDILYRQTFPIENLIEDHDEEGNPIGLWLLELIQQDKVAVVNPPSAFLLQSKAVQAVIWGLYEERNPFFDETELGWIEAYFLPTYLEPDSFLSSNTPYVSKPSFGREGDTVTIFNGQGELELKDANDSYTHFLPVYQQYIELPTTNFHTESGIKHGSVMFGSFLIGGQAGAIGIRVGNRITDNLSYFLPIGITKT</sequence>
<dbReference type="Pfam" id="PF03738">
    <property type="entry name" value="GSP_synth"/>
    <property type="match status" value="1"/>
</dbReference>
<keyword evidence="2" id="KW-0479">Metal-binding</keyword>
<dbReference type="InterPro" id="IPR005494">
    <property type="entry name" value="GSPS_pre-ATP-grasp-like_dom"/>
</dbReference>
<dbReference type="eggNOG" id="COG0754">
    <property type="taxonomic scope" value="Bacteria"/>
</dbReference>
<evidence type="ECO:0000259" key="6">
    <source>
        <dbReference type="Pfam" id="PF03738"/>
    </source>
</evidence>
<dbReference type="Proteomes" id="UP000005387">
    <property type="component" value="Unassembled WGS sequence"/>
</dbReference>
<dbReference type="AlphaFoldDB" id="E0I4Z7"/>
<dbReference type="GO" id="GO:0046872">
    <property type="term" value="F:metal ion binding"/>
    <property type="evidence" value="ECO:0007669"/>
    <property type="project" value="UniProtKB-KW"/>
</dbReference>
<keyword evidence="8" id="KW-1185">Reference proteome</keyword>
<dbReference type="GO" id="GO:0016874">
    <property type="term" value="F:ligase activity"/>
    <property type="evidence" value="ECO:0007669"/>
    <property type="project" value="UniProtKB-KW"/>
</dbReference>
<accession>E0I4Z7</accession>
<keyword evidence="3" id="KW-0547">Nucleotide-binding</keyword>